<reference evidence="9" key="1">
    <citation type="submission" date="2023-06" db="EMBL/GenBank/DDBJ databases">
        <title>Genomic analysis of the entomopathogenic nematode Steinernema hermaphroditum.</title>
        <authorList>
            <person name="Schwarz E.M."/>
            <person name="Heppert J.K."/>
            <person name="Baniya A."/>
            <person name="Schwartz H.T."/>
            <person name="Tan C.-H."/>
            <person name="Antoshechkin I."/>
            <person name="Sternberg P.W."/>
            <person name="Goodrich-Blair H."/>
            <person name="Dillman A.R."/>
        </authorList>
    </citation>
    <scope>NUCLEOTIDE SEQUENCE</scope>
    <source>
        <strain evidence="9">PS9179</strain>
        <tissue evidence="9">Whole animal</tissue>
    </source>
</reference>
<keyword evidence="3" id="KW-0732">Signal</keyword>
<dbReference type="InterPro" id="IPR049337">
    <property type="entry name" value="TOR1A_C"/>
</dbReference>
<dbReference type="GO" id="GO:0016887">
    <property type="term" value="F:ATP hydrolysis activity"/>
    <property type="evidence" value="ECO:0007669"/>
    <property type="project" value="InterPro"/>
</dbReference>
<dbReference type="Pfam" id="PF21376">
    <property type="entry name" value="TOR1A_C"/>
    <property type="match status" value="1"/>
</dbReference>
<evidence type="ECO:0000256" key="2">
    <source>
        <dbReference type="ARBA" id="ARBA00006235"/>
    </source>
</evidence>
<keyword evidence="4" id="KW-0547">Nucleotide-binding</keyword>
<dbReference type="SUPFAM" id="SSF52540">
    <property type="entry name" value="P-loop containing nucleoside triphosphate hydrolases"/>
    <property type="match status" value="1"/>
</dbReference>
<dbReference type="GO" id="GO:0071218">
    <property type="term" value="P:cellular response to misfolded protein"/>
    <property type="evidence" value="ECO:0007669"/>
    <property type="project" value="TreeGrafter"/>
</dbReference>
<keyword evidence="6" id="KW-0067">ATP-binding</keyword>
<dbReference type="EMBL" id="JAUCMV010000005">
    <property type="protein sequence ID" value="KAK0395847.1"/>
    <property type="molecule type" value="Genomic_DNA"/>
</dbReference>
<dbReference type="PANTHER" id="PTHR10760:SF2">
    <property type="entry name" value="LD13476P-RELATED"/>
    <property type="match status" value="1"/>
</dbReference>
<dbReference type="FunFam" id="3.40.50.300:FF:002276">
    <property type="entry name" value="Torsin, putative"/>
    <property type="match status" value="1"/>
</dbReference>
<organism evidence="9 10">
    <name type="scientific">Steinernema hermaphroditum</name>
    <dbReference type="NCBI Taxonomy" id="289476"/>
    <lineage>
        <taxon>Eukaryota</taxon>
        <taxon>Metazoa</taxon>
        <taxon>Ecdysozoa</taxon>
        <taxon>Nematoda</taxon>
        <taxon>Chromadorea</taxon>
        <taxon>Rhabditida</taxon>
        <taxon>Tylenchina</taxon>
        <taxon>Panagrolaimomorpha</taxon>
        <taxon>Strongyloidoidea</taxon>
        <taxon>Steinernematidae</taxon>
        <taxon>Steinernema</taxon>
    </lineage>
</organism>
<gene>
    <name evidence="9" type="ORF">QR680_001462</name>
</gene>
<feature type="domain" description="Torsin-1A C-terminal" evidence="8">
    <location>
        <begin position="392"/>
        <end position="446"/>
    </location>
</feature>
<dbReference type="InterPro" id="IPR013924">
    <property type="entry name" value="RNase_H2_suC"/>
</dbReference>
<evidence type="ECO:0000256" key="3">
    <source>
        <dbReference type="ARBA" id="ARBA00022729"/>
    </source>
</evidence>
<dbReference type="GO" id="GO:0005788">
    <property type="term" value="C:endoplasmic reticulum lumen"/>
    <property type="evidence" value="ECO:0007669"/>
    <property type="project" value="UniProtKB-SubCell"/>
</dbReference>
<evidence type="ECO:0000256" key="6">
    <source>
        <dbReference type="ARBA" id="ARBA00022840"/>
    </source>
</evidence>
<dbReference type="PANTHER" id="PTHR10760">
    <property type="entry name" value="TORSIN"/>
    <property type="match status" value="1"/>
</dbReference>
<dbReference type="CDD" id="cd00009">
    <property type="entry name" value="AAA"/>
    <property type="match status" value="1"/>
</dbReference>
<dbReference type="GO" id="GO:0032299">
    <property type="term" value="C:ribonuclease H2 complex"/>
    <property type="evidence" value="ECO:0007669"/>
    <property type="project" value="InterPro"/>
</dbReference>
<name>A0AA39H169_9BILA</name>
<dbReference type="GO" id="GO:0005524">
    <property type="term" value="F:ATP binding"/>
    <property type="evidence" value="ECO:0007669"/>
    <property type="project" value="UniProtKB-KW"/>
</dbReference>
<evidence type="ECO:0000256" key="7">
    <source>
        <dbReference type="ARBA" id="ARBA00023180"/>
    </source>
</evidence>
<protein>
    <recommendedName>
        <fullName evidence="8">Torsin-1A C-terminal domain-containing protein</fullName>
    </recommendedName>
</protein>
<dbReference type="CDD" id="cd09271">
    <property type="entry name" value="RNase_H2-C"/>
    <property type="match status" value="1"/>
</dbReference>
<keyword evidence="5" id="KW-0256">Endoplasmic reticulum</keyword>
<dbReference type="Gene3D" id="2.40.128.680">
    <property type="match status" value="1"/>
</dbReference>
<proteinExistence type="inferred from homology"/>
<comment type="caution">
    <text evidence="9">The sequence shown here is derived from an EMBL/GenBank/DDBJ whole genome shotgun (WGS) entry which is preliminary data.</text>
</comment>
<accession>A0AA39H169</accession>
<evidence type="ECO:0000256" key="1">
    <source>
        <dbReference type="ARBA" id="ARBA00004319"/>
    </source>
</evidence>
<evidence type="ECO:0000313" key="10">
    <source>
        <dbReference type="Proteomes" id="UP001175271"/>
    </source>
</evidence>
<evidence type="ECO:0000313" key="9">
    <source>
        <dbReference type="EMBL" id="KAK0395847.1"/>
    </source>
</evidence>
<dbReference type="Pfam" id="PF08615">
    <property type="entry name" value="RNase_H2_suC"/>
    <property type="match status" value="1"/>
</dbReference>
<comment type="subcellular location">
    <subcellularLocation>
        <location evidence="1">Endoplasmic reticulum lumen</location>
    </subcellularLocation>
</comment>
<dbReference type="AlphaFoldDB" id="A0AA39H169"/>
<evidence type="ECO:0000259" key="8">
    <source>
        <dbReference type="Pfam" id="PF21376"/>
    </source>
</evidence>
<dbReference type="Proteomes" id="UP001175271">
    <property type="component" value="Unassembled WGS sequence"/>
</dbReference>
<keyword evidence="7" id="KW-0325">Glycoprotein</keyword>
<dbReference type="InterPro" id="IPR027417">
    <property type="entry name" value="P-loop_NTPase"/>
</dbReference>
<dbReference type="GO" id="GO:0006401">
    <property type="term" value="P:RNA catabolic process"/>
    <property type="evidence" value="ECO:0007669"/>
    <property type="project" value="InterPro"/>
</dbReference>
<evidence type="ECO:0000256" key="4">
    <source>
        <dbReference type="ARBA" id="ARBA00022741"/>
    </source>
</evidence>
<keyword evidence="10" id="KW-1185">Reference proteome</keyword>
<comment type="similarity">
    <text evidence="2">Belongs to the ClpA/ClpB family. Torsin subfamily.</text>
</comment>
<dbReference type="Gene3D" id="3.40.50.300">
    <property type="entry name" value="P-loop containing nucleotide triphosphate hydrolases"/>
    <property type="match status" value="1"/>
</dbReference>
<dbReference type="InterPro" id="IPR010448">
    <property type="entry name" value="Torsin"/>
</dbReference>
<sequence length="459" mass="52012">MSSIVFTGAENQPKTPSSCDDVHLLPCRLHYTGPANVSSYFIKESPHAESTDQFSTFRGHWMHGVKFEPEKKDVHIFLAKESSCSNGSKRIYEVEKKLDSFTVWDEDIVNPSTHPIFRTVNHMNLAEALSAESDNEEDEEKTLLVGAGTTAIIAGLYGSYSYTKCFLYECCINPWIEPNISGMRAIMKDTFYGQHLAQQTVPTAIQAHLANENPSKALVMSFHGWTGSGKNFLSRIIANNIYKKGAKSQYVNTFVATTHFPHKEYLATYQDQLRSWIVGNLSNCPHALFIFDEVDKLPVKLLDTVKPFMDHYSNIHGVDPRKSVFIFLSNAGSEEIARRAWEYYDAGKPRESITLKEMEEMLSLEAFNQGGLKTSELISSHMIDHFVPFFPLERRHVIECARDYLKTQTIRATSRQLEQIAESLTYFPKENPVFSASGCRNVDKKSDLIMQVEDDGDLI</sequence>
<dbReference type="Pfam" id="PF06309">
    <property type="entry name" value="Torsin"/>
    <property type="match status" value="1"/>
</dbReference>
<evidence type="ECO:0000256" key="5">
    <source>
        <dbReference type="ARBA" id="ARBA00022824"/>
    </source>
</evidence>